<feature type="chain" id="PRO_5036308380" description="DUF1134 domain-containing protein" evidence="1">
    <location>
        <begin position="30"/>
        <end position="153"/>
    </location>
</feature>
<dbReference type="Proteomes" id="UP000198725">
    <property type="component" value="Unassembled WGS sequence"/>
</dbReference>
<gene>
    <name evidence="2" type="ORF">CS053_03175</name>
    <name evidence="3" type="ORF">SAMN05192579_10416</name>
</gene>
<sequence length="153" mass="15549">MSKRTLGLTAALMLCAGAMTALPVAPVHAAETAKVECHLKFKLSGWSLIYKHAEGTGFVTCDNGQSAPVKISVVGGGLTAGKFRIDHGKGEISDVRSIADVFGDYAQAGAEAGVVKSGTAQVLTKGTTSLALAGTGEGVNLGVSVGKFTISRR</sequence>
<evidence type="ECO:0000313" key="4">
    <source>
        <dbReference type="Proteomes" id="UP000198725"/>
    </source>
</evidence>
<evidence type="ECO:0000313" key="5">
    <source>
        <dbReference type="Proteomes" id="UP000321807"/>
    </source>
</evidence>
<name>A0A1I4ALV9_9GAMM</name>
<keyword evidence="4" id="KW-1185">Reference proteome</keyword>
<evidence type="ECO:0000313" key="3">
    <source>
        <dbReference type="EMBL" id="SFK56917.1"/>
    </source>
</evidence>
<dbReference type="KEGG" id="rgl:CS053_03175"/>
<feature type="signal peptide" evidence="1">
    <location>
        <begin position="1"/>
        <end position="29"/>
    </location>
</feature>
<accession>A0A1I4ALV9</accession>
<evidence type="ECO:0000313" key="2">
    <source>
        <dbReference type="EMBL" id="QEE23624.1"/>
    </source>
</evidence>
<dbReference type="AlphaFoldDB" id="A0A1I4ALV9"/>
<protein>
    <recommendedName>
        <fullName evidence="6">DUF1134 domain-containing protein</fullName>
    </recommendedName>
</protein>
<dbReference type="Proteomes" id="UP000321807">
    <property type="component" value="Chromosome"/>
</dbReference>
<reference evidence="4" key="2">
    <citation type="submission" date="2016-10" db="EMBL/GenBank/DDBJ databases">
        <authorList>
            <person name="Varghese N."/>
            <person name="Submissions S."/>
        </authorList>
    </citation>
    <scope>NUCLEOTIDE SEQUENCE [LARGE SCALE GENOMIC DNA]</scope>
    <source>
        <strain evidence="4">MO64</strain>
    </source>
</reference>
<dbReference type="RefSeq" id="WP_008210046.1">
    <property type="nucleotide sequence ID" value="NZ_CP042807.1"/>
</dbReference>
<dbReference type="EMBL" id="CP042807">
    <property type="protein sequence ID" value="QEE23624.1"/>
    <property type="molecule type" value="Genomic_DNA"/>
</dbReference>
<evidence type="ECO:0000256" key="1">
    <source>
        <dbReference type="SAM" id="SignalP"/>
    </source>
</evidence>
<reference evidence="3" key="1">
    <citation type="submission" date="2016-10" db="EMBL/GenBank/DDBJ databases">
        <authorList>
            <person name="de Groot N.N."/>
        </authorList>
    </citation>
    <scope>NUCLEOTIDE SEQUENCE [LARGE SCALE GENOMIC DNA]</scope>
    <source>
        <strain evidence="3">MO64</strain>
    </source>
</reference>
<evidence type="ECO:0008006" key="6">
    <source>
        <dbReference type="Google" id="ProtNLM"/>
    </source>
</evidence>
<reference evidence="2 5" key="3">
    <citation type="submission" date="2019-08" db="EMBL/GenBank/DDBJ databases">
        <title>Complete genome sequence of Rhodanobacter glycinis strain T01E-68 isolated from tomato root.</title>
        <authorList>
            <person name="Weon H.-Y."/>
            <person name="Lee S.A."/>
        </authorList>
    </citation>
    <scope>NUCLEOTIDE SEQUENCE [LARGE SCALE GENOMIC DNA]</scope>
    <source>
        <strain evidence="2 5">T01E-68</strain>
    </source>
</reference>
<organism evidence="3 4">
    <name type="scientific">Rhodanobacter glycinis</name>
    <dbReference type="NCBI Taxonomy" id="582702"/>
    <lineage>
        <taxon>Bacteria</taxon>
        <taxon>Pseudomonadati</taxon>
        <taxon>Pseudomonadota</taxon>
        <taxon>Gammaproteobacteria</taxon>
        <taxon>Lysobacterales</taxon>
        <taxon>Rhodanobacteraceae</taxon>
        <taxon>Rhodanobacter</taxon>
    </lineage>
</organism>
<proteinExistence type="predicted"/>
<dbReference type="EMBL" id="FOSR01000004">
    <property type="protein sequence ID" value="SFK56917.1"/>
    <property type="molecule type" value="Genomic_DNA"/>
</dbReference>
<keyword evidence="1" id="KW-0732">Signal</keyword>